<dbReference type="InterPro" id="IPR020904">
    <property type="entry name" value="Sc_DH/Rdtase_CS"/>
</dbReference>
<evidence type="ECO:0000256" key="2">
    <source>
        <dbReference type="ARBA" id="ARBA00023002"/>
    </source>
</evidence>
<dbReference type="AlphaFoldDB" id="A0A417YC12"/>
<dbReference type="InterPro" id="IPR002347">
    <property type="entry name" value="SDR_fam"/>
</dbReference>
<dbReference type="PROSITE" id="PS00061">
    <property type="entry name" value="ADH_SHORT"/>
    <property type="match status" value="1"/>
</dbReference>
<dbReference type="CDD" id="cd05233">
    <property type="entry name" value="SDR_c"/>
    <property type="match status" value="1"/>
</dbReference>
<evidence type="ECO:0000313" key="3">
    <source>
        <dbReference type="EMBL" id="RHW30046.1"/>
    </source>
</evidence>
<dbReference type="PANTHER" id="PTHR24321:SF8">
    <property type="entry name" value="ESTRADIOL 17-BETA-DEHYDROGENASE 8-RELATED"/>
    <property type="match status" value="1"/>
</dbReference>
<dbReference type="EMBL" id="QWEH01000016">
    <property type="protein sequence ID" value="RHW30046.1"/>
    <property type="molecule type" value="Genomic_DNA"/>
</dbReference>
<dbReference type="SUPFAM" id="SSF51735">
    <property type="entry name" value="NAD(P)-binding Rossmann-fold domains"/>
    <property type="match status" value="1"/>
</dbReference>
<keyword evidence="4" id="KW-1185">Reference proteome</keyword>
<dbReference type="OrthoDB" id="112317at2"/>
<comment type="caution">
    <text evidence="3">The sequence shown here is derived from an EMBL/GenBank/DDBJ whole genome shotgun (WGS) entry which is preliminary data.</text>
</comment>
<proteinExistence type="inferred from homology"/>
<dbReference type="FunFam" id="3.40.50.720:FF:000084">
    <property type="entry name" value="Short-chain dehydrogenase reductase"/>
    <property type="match status" value="1"/>
</dbReference>
<comment type="similarity">
    <text evidence="1">Belongs to the short-chain dehydrogenases/reductases (SDR) family.</text>
</comment>
<dbReference type="PRINTS" id="PR00080">
    <property type="entry name" value="SDRFAMILY"/>
</dbReference>
<dbReference type="Gene3D" id="3.40.50.720">
    <property type="entry name" value="NAD(P)-binding Rossmann-like Domain"/>
    <property type="match status" value="1"/>
</dbReference>
<reference evidence="3 4" key="1">
    <citation type="journal article" date="2007" name="Int. J. Syst. Evol. Microbiol.">
        <title>Oceanobacillus profundus sp. nov., isolated from a deep-sea sediment core.</title>
        <authorList>
            <person name="Kim Y.G."/>
            <person name="Choi D.H."/>
            <person name="Hyun S."/>
            <person name="Cho B.C."/>
        </authorList>
    </citation>
    <scope>NUCLEOTIDE SEQUENCE [LARGE SCALE GENOMIC DNA]</scope>
    <source>
        <strain evidence="3 4">DSM 18246</strain>
    </source>
</reference>
<dbReference type="Pfam" id="PF13561">
    <property type="entry name" value="adh_short_C2"/>
    <property type="match status" value="1"/>
</dbReference>
<dbReference type="GO" id="GO:0008206">
    <property type="term" value="P:bile acid metabolic process"/>
    <property type="evidence" value="ECO:0007669"/>
    <property type="project" value="UniProtKB-ARBA"/>
</dbReference>
<evidence type="ECO:0000256" key="1">
    <source>
        <dbReference type="ARBA" id="ARBA00006484"/>
    </source>
</evidence>
<dbReference type="Proteomes" id="UP000285456">
    <property type="component" value="Unassembled WGS sequence"/>
</dbReference>
<dbReference type="PANTHER" id="PTHR24321">
    <property type="entry name" value="DEHYDROGENASES, SHORT CHAIN"/>
    <property type="match status" value="1"/>
</dbReference>
<name>A0A417YC12_9BACI</name>
<organism evidence="3 4">
    <name type="scientific">Oceanobacillus profundus</name>
    <dbReference type="NCBI Taxonomy" id="372463"/>
    <lineage>
        <taxon>Bacteria</taxon>
        <taxon>Bacillati</taxon>
        <taxon>Bacillota</taxon>
        <taxon>Bacilli</taxon>
        <taxon>Bacillales</taxon>
        <taxon>Bacillaceae</taxon>
        <taxon>Oceanobacillus</taxon>
    </lineage>
</organism>
<dbReference type="GO" id="GO:0016491">
    <property type="term" value="F:oxidoreductase activity"/>
    <property type="evidence" value="ECO:0007669"/>
    <property type="project" value="UniProtKB-KW"/>
</dbReference>
<evidence type="ECO:0000313" key="4">
    <source>
        <dbReference type="Proteomes" id="UP000285456"/>
    </source>
</evidence>
<sequence length="254" mass="27850">MGFILNKRVLITGGASGIGRGMVEKYLSNNCKVIILDKDAENLSKTVSELNALYRDIESVVCDLGNEEDIRKTVEWAYDVWGGIDILINNAGFAVRELFVDISLETWDRILDVNLRGTFILSQLISRRMIQDRISGSIVNISSKNGLASSSYLAHYNTSKAGINLLTQSMAVELAKFNIRVNAVAPGFIDTPLDTKLKQEDVSLDLTERTPMKRLGSVEEVANGVYFLASDQASYITGTILVIDGGHLANASEL</sequence>
<protein>
    <submittedName>
        <fullName evidence="3">SDR family oxidoreductase</fullName>
    </submittedName>
</protein>
<gene>
    <name evidence="3" type="ORF">D1B32_18405</name>
</gene>
<dbReference type="PRINTS" id="PR00081">
    <property type="entry name" value="GDHRDH"/>
</dbReference>
<keyword evidence="2" id="KW-0560">Oxidoreductase</keyword>
<accession>A0A417YC12</accession>
<dbReference type="NCBIfam" id="NF005559">
    <property type="entry name" value="PRK07231.1"/>
    <property type="match status" value="1"/>
</dbReference>
<dbReference type="InterPro" id="IPR036291">
    <property type="entry name" value="NAD(P)-bd_dom_sf"/>
</dbReference>
<dbReference type="NCBIfam" id="NF009466">
    <property type="entry name" value="PRK12826.1-2"/>
    <property type="match status" value="1"/>
</dbReference>